<reference evidence="1 2" key="1">
    <citation type="submission" date="2020-04" db="EMBL/GenBank/DDBJ databases">
        <title>Perkinsus olseni comparative genomics.</title>
        <authorList>
            <person name="Bogema D.R."/>
        </authorList>
    </citation>
    <scope>NUCLEOTIDE SEQUENCE [LARGE SCALE GENOMIC DNA]</scope>
    <source>
        <strain evidence="1">ATCC PRA-205</strain>
    </source>
</reference>
<dbReference type="Proteomes" id="UP000574390">
    <property type="component" value="Unassembled WGS sequence"/>
</dbReference>
<comment type="caution">
    <text evidence="1">The sequence shown here is derived from an EMBL/GenBank/DDBJ whole genome shotgun (WGS) entry which is preliminary data.</text>
</comment>
<evidence type="ECO:0000313" key="1">
    <source>
        <dbReference type="EMBL" id="KAF4756546.1"/>
    </source>
</evidence>
<dbReference type="EMBL" id="JABANM010000104">
    <property type="protein sequence ID" value="KAF4756546.1"/>
    <property type="molecule type" value="Genomic_DNA"/>
</dbReference>
<feature type="non-terminal residue" evidence="1">
    <location>
        <position position="1"/>
    </location>
</feature>
<dbReference type="SUPFAM" id="SSF51197">
    <property type="entry name" value="Clavaminate synthase-like"/>
    <property type="match status" value="1"/>
</dbReference>
<dbReference type="InterPro" id="IPR037151">
    <property type="entry name" value="AlkB-like_sf"/>
</dbReference>
<dbReference type="AlphaFoldDB" id="A0A7J6UHN6"/>
<dbReference type="Gene3D" id="2.60.120.590">
    <property type="entry name" value="Alpha-ketoglutarate-dependent dioxygenase AlkB-like"/>
    <property type="match status" value="1"/>
</dbReference>
<protein>
    <submittedName>
        <fullName evidence="1">AlkB, alkylation repair 4</fullName>
    </submittedName>
</protein>
<organism evidence="1 2">
    <name type="scientific">Perkinsus olseni</name>
    <name type="common">Perkinsus atlanticus</name>
    <dbReference type="NCBI Taxonomy" id="32597"/>
    <lineage>
        <taxon>Eukaryota</taxon>
        <taxon>Sar</taxon>
        <taxon>Alveolata</taxon>
        <taxon>Perkinsozoa</taxon>
        <taxon>Perkinsea</taxon>
        <taxon>Perkinsida</taxon>
        <taxon>Perkinsidae</taxon>
        <taxon>Perkinsus</taxon>
    </lineage>
</organism>
<name>A0A7J6UHN6_PEROL</name>
<accession>A0A7J6UHN6</accession>
<sequence length="155" mass="17310">NFKKRKLKCPDAFRGLPRSIDAVLPRVNCVLGLPLDHPWHEMDHSWVWGDGILDLSLASDCVMTFANPKDGVYCDTDWMHGIRKESACLGAADTRVSITLRVLTAAMAFTEEASVNLAYLSIMNDAFEFDPDMALVVKVAPEDQLDLTPEELEKE</sequence>
<feature type="non-terminal residue" evidence="1">
    <location>
        <position position="155"/>
    </location>
</feature>
<gene>
    <name evidence="1" type="primary">ALKBH4_2</name>
    <name evidence="1" type="ORF">FOZ62_015231</name>
</gene>
<evidence type="ECO:0000313" key="2">
    <source>
        <dbReference type="Proteomes" id="UP000574390"/>
    </source>
</evidence>
<proteinExistence type="predicted"/>